<reference evidence="2" key="1">
    <citation type="submission" date="2014-12" db="EMBL/GenBank/DDBJ databases">
        <title>Insight into the proteome of Arion vulgaris.</title>
        <authorList>
            <person name="Aradska J."/>
            <person name="Bulat T."/>
            <person name="Smidak R."/>
            <person name="Sarate P."/>
            <person name="Gangsoo J."/>
            <person name="Sialana F."/>
            <person name="Bilban M."/>
            <person name="Lubec G."/>
        </authorList>
    </citation>
    <scope>NUCLEOTIDE SEQUENCE</scope>
    <source>
        <tissue evidence="2">Skin</tissue>
    </source>
</reference>
<dbReference type="EMBL" id="HACG01000761">
    <property type="protein sequence ID" value="CEK47626.1"/>
    <property type="molecule type" value="Transcribed_RNA"/>
</dbReference>
<accession>A0A0B6XVR0</accession>
<name>A0A0B6XVR0_9EUPU</name>
<gene>
    <name evidence="2" type="primary">ORF1804</name>
</gene>
<feature type="non-terminal residue" evidence="2">
    <location>
        <position position="1"/>
    </location>
</feature>
<evidence type="ECO:0000313" key="2">
    <source>
        <dbReference type="EMBL" id="CEK47626.1"/>
    </source>
</evidence>
<sequence>LINAEHQTPTDVPTEHPAALETQQQSSVAAVSPESEQELRRLMQQTDDAKVQEMNARLGMCASEPPADDMEASTLQMAESRSSIEDIKLDEKKRRRIES</sequence>
<feature type="region of interest" description="Disordered" evidence="1">
    <location>
        <begin position="1"/>
        <end position="35"/>
    </location>
</feature>
<feature type="compositionally biased region" description="Polar residues" evidence="1">
    <location>
        <begin position="1"/>
        <end position="11"/>
    </location>
</feature>
<dbReference type="AlphaFoldDB" id="A0A0B6XVR0"/>
<feature type="region of interest" description="Disordered" evidence="1">
    <location>
        <begin position="62"/>
        <end position="99"/>
    </location>
</feature>
<feature type="non-terminal residue" evidence="2">
    <location>
        <position position="99"/>
    </location>
</feature>
<feature type="compositionally biased region" description="Basic and acidic residues" evidence="1">
    <location>
        <begin position="82"/>
        <end position="99"/>
    </location>
</feature>
<evidence type="ECO:0000256" key="1">
    <source>
        <dbReference type="SAM" id="MobiDB-lite"/>
    </source>
</evidence>
<protein>
    <submittedName>
        <fullName evidence="2">Uncharacterized protein</fullName>
    </submittedName>
</protein>
<proteinExistence type="predicted"/>
<organism evidence="2">
    <name type="scientific">Arion vulgaris</name>
    <dbReference type="NCBI Taxonomy" id="1028688"/>
    <lineage>
        <taxon>Eukaryota</taxon>
        <taxon>Metazoa</taxon>
        <taxon>Spiralia</taxon>
        <taxon>Lophotrochozoa</taxon>
        <taxon>Mollusca</taxon>
        <taxon>Gastropoda</taxon>
        <taxon>Heterobranchia</taxon>
        <taxon>Euthyneura</taxon>
        <taxon>Panpulmonata</taxon>
        <taxon>Eupulmonata</taxon>
        <taxon>Stylommatophora</taxon>
        <taxon>Helicina</taxon>
        <taxon>Arionoidea</taxon>
        <taxon>Arionidae</taxon>
        <taxon>Arion</taxon>
    </lineage>
</organism>